<dbReference type="NCBIfam" id="TIGR00040">
    <property type="entry name" value="yfcE"/>
    <property type="match status" value="1"/>
</dbReference>
<gene>
    <name evidence="6" type="ORF">GMBLW1_04510</name>
</gene>
<evidence type="ECO:0000313" key="7">
    <source>
        <dbReference type="Proteomes" id="UP000464378"/>
    </source>
</evidence>
<accession>A0A6C2YQS5</accession>
<dbReference type="PANTHER" id="PTHR42850">
    <property type="entry name" value="METALLOPHOSPHOESTERASE"/>
    <property type="match status" value="1"/>
</dbReference>
<dbReference type="InterPro" id="IPR050126">
    <property type="entry name" value="Ap4A_hydrolase"/>
</dbReference>
<keyword evidence="3" id="KW-0378">Hydrolase</keyword>
<keyword evidence="7" id="KW-1185">Reference proteome</keyword>
<dbReference type="AlphaFoldDB" id="A0A6C2YQS5"/>
<dbReference type="InterPro" id="IPR029052">
    <property type="entry name" value="Metallo-depent_PP-like"/>
</dbReference>
<name>A0A6C2YQS5_9BACT</name>
<reference evidence="6" key="1">
    <citation type="submission" date="2019-04" db="EMBL/GenBank/DDBJ databases">
        <authorList>
            <consortium name="Science for Life Laboratories"/>
        </authorList>
    </citation>
    <scope>NUCLEOTIDE SEQUENCE</scope>
    <source>
        <strain evidence="6">MBLW1</strain>
    </source>
</reference>
<dbReference type="KEGG" id="tim:GMBLW1_04510"/>
<dbReference type="GO" id="GO:0005737">
    <property type="term" value="C:cytoplasm"/>
    <property type="evidence" value="ECO:0007669"/>
    <property type="project" value="TreeGrafter"/>
</dbReference>
<evidence type="ECO:0000256" key="2">
    <source>
        <dbReference type="ARBA" id="ARBA00022723"/>
    </source>
</evidence>
<proteinExistence type="inferred from homology"/>
<dbReference type="GO" id="GO:0046872">
    <property type="term" value="F:metal ion binding"/>
    <property type="evidence" value="ECO:0007669"/>
    <property type="project" value="UniProtKB-KW"/>
</dbReference>
<protein>
    <recommendedName>
        <fullName evidence="4">Phosphoesterase</fullName>
        <ecNumber evidence="4">3.1.4.-</ecNumber>
    </recommendedName>
</protein>
<dbReference type="Gene3D" id="3.60.21.10">
    <property type="match status" value="1"/>
</dbReference>
<keyword evidence="2 4" id="KW-0479">Metal-binding</keyword>
<comment type="similarity">
    <text evidence="1 4">Belongs to the metallophosphoesterase superfamily. YfcE family.</text>
</comment>
<organism evidence="6">
    <name type="scientific">Tuwongella immobilis</name>
    <dbReference type="NCBI Taxonomy" id="692036"/>
    <lineage>
        <taxon>Bacteria</taxon>
        <taxon>Pseudomonadati</taxon>
        <taxon>Planctomycetota</taxon>
        <taxon>Planctomycetia</taxon>
        <taxon>Gemmatales</taxon>
        <taxon>Gemmataceae</taxon>
        <taxon>Tuwongella</taxon>
    </lineage>
</organism>
<dbReference type="InterPro" id="IPR000979">
    <property type="entry name" value="Phosphodiesterase_MJ0936/Vps29"/>
</dbReference>
<dbReference type="InParanoid" id="A0A6C2YQS5"/>
<dbReference type="InterPro" id="IPR020935">
    <property type="entry name" value="PdiEstase_YfcE_CS"/>
</dbReference>
<dbReference type="EC" id="3.1.4.-" evidence="4"/>
<dbReference type="PANTHER" id="PTHR42850:SF2">
    <property type="entry name" value="BLL5683 PROTEIN"/>
    <property type="match status" value="1"/>
</dbReference>
<dbReference type="InterPro" id="IPR024654">
    <property type="entry name" value="Calcineurin-like_PHP_lpxH"/>
</dbReference>
<evidence type="ECO:0000313" key="6">
    <source>
        <dbReference type="EMBL" id="VIP03509.1"/>
    </source>
</evidence>
<dbReference type="EMBL" id="LR593887">
    <property type="protein sequence ID" value="VTS04386.1"/>
    <property type="molecule type" value="Genomic_DNA"/>
</dbReference>
<dbReference type="RefSeq" id="WP_162658623.1">
    <property type="nucleotide sequence ID" value="NZ_LR593887.1"/>
</dbReference>
<dbReference type="PROSITE" id="PS01269">
    <property type="entry name" value="UPF0025"/>
    <property type="match status" value="1"/>
</dbReference>
<dbReference type="PIRSF" id="PIRSF000883">
    <property type="entry name" value="Pesterase_MJ0912"/>
    <property type="match status" value="1"/>
</dbReference>
<dbReference type="GO" id="GO:0016791">
    <property type="term" value="F:phosphatase activity"/>
    <property type="evidence" value="ECO:0007669"/>
    <property type="project" value="TreeGrafter"/>
</dbReference>
<dbReference type="Proteomes" id="UP000464378">
    <property type="component" value="Chromosome"/>
</dbReference>
<sequence>MRILLISDIHANWVALQSIREPFDCCVCLGDLVDYGPEPGRCIDWVERHAMITVRGNHDHAVAQGVQTCGMHGFRFLSGVTRYLSAERTTAEQRRYLGRLPTRIFRTIGGKRYLFVHATPRDPMDEYATPDPELWAKRLDGLDVDVVCVGHTHHPYCVQVGSKLVINPGSVGLPRDGDPRLSYAILDGDRVTLHRQEYDVDAVVRLVEESNLPLRAKQMLTEVYRNGKLAPQLAEPTVTSVVASSVLR</sequence>
<feature type="domain" description="Calcineurin-like phosphoesterase" evidence="5">
    <location>
        <begin position="1"/>
        <end position="187"/>
    </location>
</feature>
<evidence type="ECO:0000256" key="1">
    <source>
        <dbReference type="ARBA" id="ARBA00008950"/>
    </source>
</evidence>
<dbReference type="InterPro" id="IPR011152">
    <property type="entry name" value="Pesterase_MJ0912"/>
</dbReference>
<dbReference type="EMBL" id="LR586016">
    <property type="protein sequence ID" value="VIP03509.1"/>
    <property type="molecule type" value="Genomic_DNA"/>
</dbReference>
<evidence type="ECO:0000256" key="4">
    <source>
        <dbReference type="RuleBase" id="RU362039"/>
    </source>
</evidence>
<dbReference type="Pfam" id="PF12850">
    <property type="entry name" value="Metallophos_2"/>
    <property type="match status" value="1"/>
</dbReference>
<comment type="cofactor">
    <cofactor evidence="4">
        <name>a divalent metal cation</name>
        <dbReference type="ChEBI" id="CHEBI:60240"/>
    </cofactor>
</comment>
<evidence type="ECO:0000259" key="5">
    <source>
        <dbReference type="Pfam" id="PF12850"/>
    </source>
</evidence>
<dbReference type="FunCoup" id="A0A6C2YQS5">
    <property type="interactions" value="65"/>
</dbReference>
<evidence type="ECO:0000256" key="3">
    <source>
        <dbReference type="ARBA" id="ARBA00022801"/>
    </source>
</evidence>
<dbReference type="SUPFAM" id="SSF56300">
    <property type="entry name" value="Metallo-dependent phosphatases"/>
    <property type="match status" value="1"/>
</dbReference>